<name>G4U269_SERID</name>
<dbReference type="Proteomes" id="UP000007148">
    <property type="component" value="Unassembled WGS sequence"/>
</dbReference>
<evidence type="ECO:0000313" key="2">
    <source>
        <dbReference type="Proteomes" id="UP000007148"/>
    </source>
</evidence>
<evidence type="ECO:0008006" key="3">
    <source>
        <dbReference type="Google" id="ProtNLM"/>
    </source>
</evidence>
<reference evidence="1 2" key="1">
    <citation type="journal article" date="2011" name="PLoS Pathog.">
        <title>Endophytic Life Strategies Decoded by Genome and Transcriptome Analyses of the Mutualistic Root Symbiont Piriformospora indica.</title>
        <authorList>
            <person name="Zuccaro A."/>
            <person name="Lahrmann U."/>
            <person name="Guldener U."/>
            <person name="Langen G."/>
            <person name="Pfiffi S."/>
            <person name="Biedenkopf D."/>
            <person name="Wong P."/>
            <person name="Samans B."/>
            <person name="Grimm C."/>
            <person name="Basiewicz M."/>
            <person name="Murat C."/>
            <person name="Martin F."/>
            <person name="Kogel K.H."/>
        </authorList>
    </citation>
    <scope>NUCLEOTIDE SEQUENCE [LARGE SCALE GENOMIC DNA]</scope>
    <source>
        <strain evidence="1 2">DSM 11827</strain>
    </source>
</reference>
<evidence type="ECO:0000313" key="1">
    <source>
        <dbReference type="EMBL" id="CCA77662.1"/>
    </source>
</evidence>
<sequence length="41" mass="4573">MDSTTAPSSSYSRTIAKFNGTNYKPWAQEMEGFLKEDAAKL</sequence>
<keyword evidence="2" id="KW-1185">Reference proteome</keyword>
<dbReference type="InParanoid" id="G4U269"/>
<proteinExistence type="predicted"/>
<dbReference type="AlphaFoldDB" id="G4U269"/>
<dbReference type="HOGENOM" id="CLU_3279705_0_0_1"/>
<dbReference type="EMBL" id="CAFZ01001832">
    <property type="protein sequence ID" value="CCA77662.1"/>
    <property type="molecule type" value="Genomic_DNA"/>
</dbReference>
<protein>
    <recommendedName>
        <fullName evidence="3">DUF4219 domain-containing protein</fullName>
    </recommendedName>
</protein>
<accession>G4U269</accession>
<organism evidence="1 2">
    <name type="scientific">Serendipita indica (strain DSM 11827)</name>
    <name type="common">Root endophyte fungus</name>
    <name type="synonym">Piriformospora indica</name>
    <dbReference type="NCBI Taxonomy" id="1109443"/>
    <lineage>
        <taxon>Eukaryota</taxon>
        <taxon>Fungi</taxon>
        <taxon>Dikarya</taxon>
        <taxon>Basidiomycota</taxon>
        <taxon>Agaricomycotina</taxon>
        <taxon>Agaricomycetes</taxon>
        <taxon>Sebacinales</taxon>
        <taxon>Serendipitaceae</taxon>
        <taxon>Serendipita</taxon>
    </lineage>
</organism>
<gene>
    <name evidence="1" type="ORF">PIIN_11640</name>
</gene>
<comment type="caution">
    <text evidence="1">The sequence shown here is derived from an EMBL/GenBank/DDBJ whole genome shotgun (WGS) entry which is preliminary data.</text>
</comment>